<feature type="transmembrane region" description="Helical" evidence="8">
    <location>
        <begin position="41"/>
        <end position="63"/>
    </location>
</feature>
<evidence type="ECO:0000256" key="7">
    <source>
        <dbReference type="SAM" id="MobiDB-lite"/>
    </source>
</evidence>
<evidence type="ECO:0000256" key="8">
    <source>
        <dbReference type="SAM" id="Phobius"/>
    </source>
</evidence>
<evidence type="ECO:0000256" key="2">
    <source>
        <dbReference type="ARBA" id="ARBA00010265"/>
    </source>
</evidence>
<dbReference type="EMBL" id="CP037868">
    <property type="protein sequence ID" value="QBM30648.1"/>
    <property type="molecule type" value="Genomic_DNA"/>
</dbReference>
<feature type="region of interest" description="Disordered" evidence="7">
    <location>
        <begin position="131"/>
        <end position="163"/>
    </location>
</feature>
<organism evidence="9 10">
    <name type="scientific">Hydrogenophaga pseudoflava</name>
    <name type="common">Pseudomonas carboxydoflava</name>
    <dbReference type="NCBI Taxonomy" id="47421"/>
    <lineage>
        <taxon>Bacteria</taxon>
        <taxon>Pseudomonadati</taxon>
        <taxon>Pseudomonadota</taxon>
        <taxon>Betaproteobacteria</taxon>
        <taxon>Burkholderiales</taxon>
        <taxon>Comamonadaceae</taxon>
        <taxon>Hydrogenophaga</taxon>
    </lineage>
</organism>
<keyword evidence="9" id="KW-0614">Plasmid</keyword>
<dbReference type="InterPro" id="IPR005498">
    <property type="entry name" value="T4SS_VirB10/TraB/TrbI"/>
</dbReference>
<evidence type="ECO:0000256" key="4">
    <source>
        <dbReference type="ARBA" id="ARBA00022692"/>
    </source>
</evidence>
<dbReference type="KEGG" id="hpse:HPF_23370"/>
<dbReference type="Proteomes" id="UP000293912">
    <property type="component" value="Plasmid pDSM1084"/>
</dbReference>
<dbReference type="RefSeq" id="WP_165961776.1">
    <property type="nucleotide sequence ID" value="NZ_CP037868.1"/>
</dbReference>
<accession>A0A4P6X7X3</accession>
<dbReference type="CDD" id="cd16429">
    <property type="entry name" value="VirB10"/>
    <property type="match status" value="1"/>
</dbReference>
<evidence type="ECO:0000256" key="6">
    <source>
        <dbReference type="ARBA" id="ARBA00023136"/>
    </source>
</evidence>
<dbReference type="InterPro" id="IPR047695">
    <property type="entry name" value="T4SS_VirB10/PtlG"/>
</dbReference>
<dbReference type="Gene3D" id="2.40.128.260">
    <property type="entry name" value="Type IV secretion system, VirB10/TraB/TrbI"/>
    <property type="match status" value="2"/>
</dbReference>
<protein>
    <submittedName>
        <fullName evidence="9">Type IV secretion system protein virB10</fullName>
    </submittedName>
</protein>
<proteinExistence type="inferred from homology"/>
<dbReference type="GO" id="GO:0005886">
    <property type="term" value="C:plasma membrane"/>
    <property type="evidence" value="ECO:0007669"/>
    <property type="project" value="UniProtKB-SubCell"/>
</dbReference>
<comment type="subcellular location">
    <subcellularLocation>
        <location evidence="1">Cell membrane</location>
        <topology evidence="1">Single-pass membrane protein</topology>
    </subcellularLocation>
</comment>
<dbReference type="Pfam" id="PF03743">
    <property type="entry name" value="TrbI"/>
    <property type="match status" value="1"/>
</dbReference>
<feature type="region of interest" description="Disordered" evidence="7">
    <location>
        <begin position="1"/>
        <end position="24"/>
    </location>
</feature>
<gene>
    <name evidence="9" type="ORF">HPF_23370</name>
</gene>
<keyword evidence="3" id="KW-1003">Cell membrane</keyword>
<dbReference type="AlphaFoldDB" id="A0A4P6X7X3"/>
<keyword evidence="10" id="KW-1185">Reference proteome</keyword>
<dbReference type="NCBIfam" id="NF038091">
    <property type="entry name" value="T4SS_VirB10"/>
    <property type="match status" value="1"/>
</dbReference>
<geneLocation type="plasmid" evidence="9 10">
    <name>pDSM1084</name>
</geneLocation>
<evidence type="ECO:0000313" key="10">
    <source>
        <dbReference type="Proteomes" id="UP000293912"/>
    </source>
</evidence>
<keyword evidence="4 8" id="KW-0812">Transmembrane</keyword>
<name>A0A4P6X7X3_HYDPS</name>
<reference evidence="9 10" key="1">
    <citation type="submission" date="2019-03" db="EMBL/GenBank/DDBJ databases">
        <authorList>
            <person name="Sebastian G."/>
            <person name="Baumann P."/>
            <person name="Ruckert C."/>
            <person name="Kalinowski J."/>
            <person name="Nebel B."/>
            <person name="Takors R."/>
            <person name="Blombach B."/>
        </authorList>
    </citation>
    <scope>NUCLEOTIDE SEQUENCE [LARGE SCALE GENOMIC DNA]</scope>
    <source>
        <strain evidence="9 10">DSM 1084</strain>
        <plasmid evidence="9 10">pDSM1084</plasmid>
    </source>
</reference>
<comment type="similarity">
    <text evidence="2">Belongs to the TrbI/VirB10 family.</text>
</comment>
<keyword evidence="5 8" id="KW-1133">Transmembrane helix</keyword>
<evidence type="ECO:0000256" key="5">
    <source>
        <dbReference type="ARBA" id="ARBA00022989"/>
    </source>
</evidence>
<evidence type="ECO:0000256" key="1">
    <source>
        <dbReference type="ARBA" id="ARBA00004162"/>
    </source>
</evidence>
<sequence>MANEAITGGIPGPNEAGSFSDDGRPRVNEKTFAVGSPARNVAIATVAALVLLGVATVAWFFVIKPWRDSKDEKPVEVKATRQVFDNTALPFNAPKPAAATGSGDCPVVSLTQTNGQPLIGADGRPITVDCKGKASSQVPAPSGLYQGPTTSGGGERPRPNPYRGGVILKHETVGAASIGVPQLPTLPDLSALQGLIQARAGAGGLSAGAGAGGASGGGDAPRNVRGAVGGMLTATATGDTRAGQLKAMPYLLPKGRQIDCALTTRVISEVSGFASCVLTSNVYSVDGKTLLLERGSEVDGEYQAGMRRGQRRLFVLWNRVRTPNGVFVNLASPNADALGTMGLPGYVDNKWFERIGSAFLLSIVQDAMSHAVGGGGITREYDANGNVRSETDNRRWQNTQDTAGKSVEMVLAEQLGIQPTLYANQGDRVSIYVARDVNFEDVYVRR</sequence>
<evidence type="ECO:0000313" key="9">
    <source>
        <dbReference type="EMBL" id="QBM30648.1"/>
    </source>
</evidence>
<dbReference type="InterPro" id="IPR042217">
    <property type="entry name" value="T4SS_VirB10/TrbI"/>
</dbReference>
<keyword evidence="6 8" id="KW-0472">Membrane</keyword>
<evidence type="ECO:0000256" key="3">
    <source>
        <dbReference type="ARBA" id="ARBA00022475"/>
    </source>
</evidence>